<dbReference type="GO" id="GO:0016020">
    <property type="term" value="C:membrane"/>
    <property type="evidence" value="ECO:0007669"/>
    <property type="project" value="UniProtKB-SubCell"/>
</dbReference>
<evidence type="ECO:0000256" key="4">
    <source>
        <dbReference type="ARBA" id="ARBA00023136"/>
    </source>
</evidence>
<feature type="transmembrane region" description="Helical" evidence="5">
    <location>
        <begin position="157"/>
        <end position="181"/>
    </location>
</feature>
<dbReference type="InterPro" id="IPR000537">
    <property type="entry name" value="UbiA_prenyltransferase"/>
</dbReference>
<dbReference type="PANTHER" id="PTHR42723:SF1">
    <property type="entry name" value="CHLOROPHYLL SYNTHASE, CHLOROPLASTIC"/>
    <property type="match status" value="1"/>
</dbReference>
<keyword evidence="4 5" id="KW-0472">Membrane</keyword>
<keyword evidence="6" id="KW-0732">Signal</keyword>
<dbReference type="Pfam" id="PF01040">
    <property type="entry name" value="UbiA"/>
    <property type="match status" value="1"/>
</dbReference>
<evidence type="ECO:0000256" key="6">
    <source>
        <dbReference type="SAM" id="SignalP"/>
    </source>
</evidence>
<reference evidence="7" key="1">
    <citation type="submission" date="2021-01" db="EMBL/GenBank/DDBJ databases">
        <authorList>
            <person name="Corre E."/>
            <person name="Pelletier E."/>
            <person name="Niang G."/>
            <person name="Scheremetjew M."/>
            <person name="Finn R."/>
            <person name="Kale V."/>
            <person name="Holt S."/>
            <person name="Cochrane G."/>
            <person name="Meng A."/>
            <person name="Brown T."/>
            <person name="Cohen L."/>
        </authorList>
    </citation>
    <scope>NUCLEOTIDE SEQUENCE</scope>
    <source>
        <strain evidence="7">CCMP3303</strain>
    </source>
</reference>
<feature type="signal peptide" evidence="6">
    <location>
        <begin position="1"/>
        <end position="21"/>
    </location>
</feature>
<dbReference type="InterPro" id="IPR044878">
    <property type="entry name" value="UbiA_sf"/>
</dbReference>
<evidence type="ECO:0000256" key="5">
    <source>
        <dbReference type="SAM" id="Phobius"/>
    </source>
</evidence>
<dbReference type="InterPro" id="IPR050475">
    <property type="entry name" value="Prenyltransferase_related"/>
</dbReference>
<gene>
    <name evidence="7" type="ORF">MPOL1434_LOCUS183</name>
</gene>
<feature type="transmembrane region" description="Helical" evidence="5">
    <location>
        <begin position="314"/>
        <end position="336"/>
    </location>
</feature>
<feature type="transmembrane region" description="Helical" evidence="5">
    <location>
        <begin position="109"/>
        <end position="127"/>
    </location>
</feature>
<dbReference type="EMBL" id="HBEJ01000323">
    <property type="protein sequence ID" value="CAD8358844.1"/>
    <property type="molecule type" value="Transcribed_RNA"/>
</dbReference>
<dbReference type="AlphaFoldDB" id="A0A7S0FGW2"/>
<feature type="transmembrane region" description="Helical" evidence="5">
    <location>
        <begin position="77"/>
        <end position="97"/>
    </location>
</feature>
<sequence length="361" mass="38657">MRFVSTTTPLLLCSLHAFAFAFAPIAHRRDFVSCAAIPAAHIPIGDEGDSSGPLLPPDTKISTQSDDTNLFLDYINAIRPTTCIQAVGALLVGYLALVSDQYARLQSPIVLSAALSVYLSYGAGMVMNDVVDVDYDSKHTSKSDRAIASGRISKTAAWAYCTILCFVSLALGQGIGLQYNLWTLSNLAVMLGYALGLQRKLLLKNFLCAFLAISPLIGASILTTLGGSAASGHVTSSTALSKLIRLAAVGFPMHFSREILKDIEDMETDRGNKATLPLVIGGRSAQRVAFGIVGCVCCVMIFTPLYWPMFASRYPIYPSSVAIGLPLCFWASFLPLSEGQRLLKRSIYVLLAGMIGGLLAQ</sequence>
<evidence type="ECO:0000313" key="7">
    <source>
        <dbReference type="EMBL" id="CAD8358844.1"/>
    </source>
</evidence>
<feature type="transmembrane region" description="Helical" evidence="5">
    <location>
        <begin position="288"/>
        <end position="307"/>
    </location>
</feature>
<evidence type="ECO:0000256" key="2">
    <source>
        <dbReference type="ARBA" id="ARBA00022692"/>
    </source>
</evidence>
<organism evidence="7">
    <name type="scientific">Minutocellus polymorphus</name>
    <dbReference type="NCBI Taxonomy" id="265543"/>
    <lineage>
        <taxon>Eukaryota</taxon>
        <taxon>Sar</taxon>
        <taxon>Stramenopiles</taxon>
        <taxon>Ochrophyta</taxon>
        <taxon>Bacillariophyta</taxon>
        <taxon>Mediophyceae</taxon>
        <taxon>Cymatosirophycidae</taxon>
        <taxon>Cymatosirales</taxon>
        <taxon>Cymatosiraceae</taxon>
        <taxon>Minutocellus</taxon>
    </lineage>
</organism>
<keyword evidence="2 5" id="KW-0812">Transmembrane</keyword>
<comment type="subcellular location">
    <subcellularLocation>
        <location evidence="1">Membrane</location>
        <topology evidence="1">Multi-pass membrane protein</topology>
    </subcellularLocation>
</comment>
<dbReference type="GO" id="GO:0016765">
    <property type="term" value="F:transferase activity, transferring alkyl or aryl (other than methyl) groups"/>
    <property type="evidence" value="ECO:0007669"/>
    <property type="project" value="InterPro"/>
</dbReference>
<keyword evidence="3 5" id="KW-1133">Transmembrane helix</keyword>
<evidence type="ECO:0000256" key="1">
    <source>
        <dbReference type="ARBA" id="ARBA00004141"/>
    </source>
</evidence>
<feature type="chain" id="PRO_5030571605" evidence="6">
    <location>
        <begin position="22"/>
        <end position="361"/>
    </location>
</feature>
<dbReference type="Gene3D" id="1.10.357.140">
    <property type="entry name" value="UbiA prenyltransferase"/>
    <property type="match status" value="1"/>
</dbReference>
<name>A0A7S0FGW2_9STRA</name>
<proteinExistence type="predicted"/>
<feature type="transmembrane region" description="Helical" evidence="5">
    <location>
        <begin position="202"/>
        <end position="222"/>
    </location>
</feature>
<dbReference type="PANTHER" id="PTHR42723">
    <property type="entry name" value="CHLOROPHYLL SYNTHASE"/>
    <property type="match status" value="1"/>
</dbReference>
<protein>
    <submittedName>
        <fullName evidence="7">Uncharacterized protein</fullName>
    </submittedName>
</protein>
<evidence type="ECO:0000256" key="3">
    <source>
        <dbReference type="ARBA" id="ARBA00022989"/>
    </source>
</evidence>
<accession>A0A7S0FGW2</accession>